<protein>
    <recommendedName>
        <fullName evidence="3">DUF2946 domain-containing protein</fullName>
    </recommendedName>
</protein>
<accession>A0A7C9HLG0</accession>
<dbReference type="RefSeq" id="WP_273249052.1">
    <property type="nucleotide sequence ID" value="NZ_VENJ01000007.1"/>
</dbReference>
<evidence type="ECO:0000313" key="1">
    <source>
        <dbReference type="EMBL" id="MTJ04408.1"/>
    </source>
</evidence>
<evidence type="ECO:0000313" key="2">
    <source>
        <dbReference type="Proteomes" id="UP000483078"/>
    </source>
</evidence>
<organism evidence="1 2">
    <name type="scientific">Sediminimonas qiaohouensis</name>
    <dbReference type="NCBI Taxonomy" id="552061"/>
    <lineage>
        <taxon>Bacteria</taxon>
        <taxon>Pseudomonadati</taxon>
        <taxon>Pseudomonadota</taxon>
        <taxon>Alphaproteobacteria</taxon>
        <taxon>Rhodobacterales</taxon>
        <taxon>Roseobacteraceae</taxon>
        <taxon>Sediminimonas</taxon>
    </lineage>
</organism>
<evidence type="ECO:0008006" key="3">
    <source>
        <dbReference type="Google" id="ProtNLM"/>
    </source>
</evidence>
<dbReference type="Proteomes" id="UP000483078">
    <property type="component" value="Unassembled WGS sequence"/>
</dbReference>
<dbReference type="AlphaFoldDB" id="A0A7C9HLG0"/>
<reference evidence="1 2" key="1">
    <citation type="submission" date="2019-06" db="EMBL/GenBank/DDBJ databases">
        <title>Enrichment of Autotrophic Halophilic Microorganisms from Red Sea Brine Pool Using Microbial Electrosynthesis System.</title>
        <authorList>
            <person name="Alqahtani M.F."/>
            <person name="Bajracharya S."/>
            <person name="Katuri K.P."/>
            <person name="Ali M."/>
            <person name="Saikaly P.E."/>
        </authorList>
    </citation>
    <scope>NUCLEOTIDE SEQUENCE [LARGE SCALE GENOMIC DNA]</scope>
    <source>
        <strain evidence="1">MES6</strain>
    </source>
</reference>
<proteinExistence type="predicted"/>
<sequence length="143" mass="15059">MTHRRSSFLSGLKLSLAVLLTGLLFVQTSLTSLASGVPASEADETRIVICGVGGVTTITIAADGTRIVENGGEREAAQCPFCLLALSMVPDCGIGLLAIEQRQIRQHAPVSALSRRSARVDHARAIRAPPPLGQPEPRAQRAP</sequence>
<comment type="caution">
    <text evidence="1">The sequence shown here is derived from an EMBL/GenBank/DDBJ whole genome shotgun (WGS) entry which is preliminary data.</text>
</comment>
<gene>
    <name evidence="1" type="ORF">FH759_06915</name>
</gene>
<name>A0A7C9HLG0_9RHOB</name>
<dbReference type="EMBL" id="VENJ01000007">
    <property type="protein sequence ID" value="MTJ04408.1"/>
    <property type="molecule type" value="Genomic_DNA"/>
</dbReference>